<evidence type="ECO:0000313" key="2">
    <source>
        <dbReference type="EMBL" id="ACK70581.1"/>
    </source>
</evidence>
<dbReference type="EMBL" id="CP001291">
    <property type="protein sequence ID" value="ACK70581.1"/>
    <property type="molecule type" value="Genomic_DNA"/>
</dbReference>
<dbReference type="HOGENOM" id="CLU_201703_0_0_3"/>
<protein>
    <submittedName>
        <fullName evidence="2">Uncharacterized protein</fullName>
    </submittedName>
</protein>
<reference evidence="3" key="1">
    <citation type="journal article" date="2011" name="MBio">
        <title>Novel metabolic attributes of the genus Cyanothece, comprising a group of unicellular nitrogen-fixing Cyanobacteria.</title>
        <authorList>
            <person name="Bandyopadhyay A."/>
            <person name="Elvitigala T."/>
            <person name="Welsh E."/>
            <person name="Stockel J."/>
            <person name="Liberton M."/>
            <person name="Min H."/>
            <person name="Sherman L.A."/>
            <person name="Pakrasi H.B."/>
        </authorList>
    </citation>
    <scope>NUCLEOTIDE SEQUENCE [LARGE SCALE GENOMIC DNA]</scope>
    <source>
        <strain evidence="3">PCC 7424</strain>
    </source>
</reference>
<dbReference type="eggNOG" id="ENOG5033MGG">
    <property type="taxonomic scope" value="Bacteria"/>
</dbReference>
<name>B7KGB0_GLOC7</name>
<dbReference type="KEGG" id="cyc:PCC7424_2154"/>
<evidence type="ECO:0000256" key="1">
    <source>
        <dbReference type="SAM" id="Phobius"/>
    </source>
</evidence>
<dbReference type="AlphaFoldDB" id="B7KGB0"/>
<keyword evidence="1" id="KW-0472">Membrane</keyword>
<gene>
    <name evidence="2" type="ordered locus">PCC7424_2154</name>
</gene>
<dbReference type="Proteomes" id="UP000002384">
    <property type="component" value="Chromosome"/>
</dbReference>
<keyword evidence="1" id="KW-0812">Transmembrane</keyword>
<accession>B7KGB0</accession>
<dbReference type="RefSeq" id="WP_015954187.1">
    <property type="nucleotide sequence ID" value="NC_011729.1"/>
</dbReference>
<feature type="transmembrane region" description="Helical" evidence="1">
    <location>
        <begin position="12"/>
        <end position="33"/>
    </location>
</feature>
<sequence>MLNSNTHNTPFIRNYIIAAVSVSLLSFGIADMFHNPFRVAQQDKLDGYGRYIGVGLVSYGKSLSR</sequence>
<dbReference type="OrthoDB" id="427568at2"/>
<keyword evidence="1" id="KW-1133">Transmembrane helix</keyword>
<proteinExistence type="predicted"/>
<evidence type="ECO:0000313" key="3">
    <source>
        <dbReference type="Proteomes" id="UP000002384"/>
    </source>
</evidence>
<organism evidence="2 3">
    <name type="scientific">Gloeothece citriformis (strain PCC 7424)</name>
    <name type="common">Cyanothece sp. (strain PCC 7424)</name>
    <dbReference type="NCBI Taxonomy" id="65393"/>
    <lineage>
        <taxon>Bacteria</taxon>
        <taxon>Bacillati</taxon>
        <taxon>Cyanobacteriota</taxon>
        <taxon>Cyanophyceae</taxon>
        <taxon>Oscillatoriophycideae</taxon>
        <taxon>Chroococcales</taxon>
        <taxon>Aphanothecaceae</taxon>
        <taxon>Gloeothece</taxon>
        <taxon>Gloeothece citriformis</taxon>
    </lineage>
</organism>
<keyword evidence="3" id="KW-1185">Reference proteome</keyword>